<evidence type="ECO:0000313" key="2">
    <source>
        <dbReference type="EMBL" id="CAB4048805.1"/>
    </source>
</evidence>
<evidence type="ECO:0000313" key="3">
    <source>
        <dbReference type="Proteomes" id="UP000494102"/>
    </source>
</evidence>
<name>A0A6J5K755_9BURK</name>
<protein>
    <submittedName>
        <fullName evidence="2">Uncharacterized protein</fullName>
    </submittedName>
</protein>
<sequence>MSIDIGWYCKRLVALAITHFFYRKFMADLDVSQTSHATPHRGIARRRVTGTHKVTT</sequence>
<dbReference type="EMBL" id="CADILN010000002">
    <property type="protein sequence ID" value="CAB4048805.1"/>
    <property type="molecule type" value="Genomic_DNA"/>
</dbReference>
<feature type="region of interest" description="Disordered" evidence="1">
    <location>
        <begin position="37"/>
        <end position="56"/>
    </location>
</feature>
<gene>
    <name evidence="2" type="ORF">LMG9964_02446</name>
</gene>
<feature type="compositionally biased region" description="Basic residues" evidence="1">
    <location>
        <begin position="38"/>
        <end position="56"/>
    </location>
</feature>
<organism evidence="2 3">
    <name type="scientific">Paraburkholderia phenoliruptrix</name>
    <dbReference type="NCBI Taxonomy" id="252970"/>
    <lineage>
        <taxon>Bacteria</taxon>
        <taxon>Pseudomonadati</taxon>
        <taxon>Pseudomonadota</taxon>
        <taxon>Betaproteobacteria</taxon>
        <taxon>Burkholderiales</taxon>
        <taxon>Burkholderiaceae</taxon>
        <taxon>Paraburkholderia</taxon>
    </lineage>
</organism>
<dbReference type="Proteomes" id="UP000494102">
    <property type="component" value="Unassembled WGS sequence"/>
</dbReference>
<accession>A0A6J5K755</accession>
<evidence type="ECO:0000256" key="1">
    <source>
        <dbReference type="SAM" id="MobiDB-lite"/>
    </source>
</evidence>
<reference evidence="2 3" key="1">
    <citation type="submission" date="2020-04" db="EMBL/GenBank/DDBJ databases">
        <authorList>
            <person name="De Canck E."/>
        </authorList>
    </citation>
    <scope>NUCLEOTIDE SEQUENCE [LARGE SCALE GENOMIC DNA]</scope>
    <source>
        <strain evidence="2 3">LMG 9964</strain>
    </source>
</reference>
<proteinExistence type="predicted"/>
<dbReference type="AlphaFoldDB" id="A0A6J5K755"/>